<organism evidence="2 3">
    <name type="scientific">Stylosanthes scabra</name>
    <dbReference type="NCBI Taxonomy" id="79078"/>
    <lineage>
        <taxon>Eukaryota</taxon>
        <taxon>Viridiplantae</taxon>
        <taxon>Streptophyta</taxon>
        <taxon>Embryophyta</taxon>
        <taxon>Tracheophyta</taxon>
        <taxon>Spermatophyta</taxon>
        <taxon>Magnoliopsida</taxon>
        <taxon>eudicotyledons</taxon>
        <taxon>Gunneridae</taxon>
        <taxon>Pentapetalae</taxon>
        <taxon>rosids</taxon>
        <taxon>fabids</taxon>
        <taxon>Fabales</taxon>
        <taxon>Fabaceae</taxon>
        <taxon>Papilionoideae</taxon>
        <taxon>50 kb inversion clade</taxon>
        <taxon>dalbergioids sensu lato</taxon>
        <taxon>Dalbergieae</taxon>
        <taxon>Pterocarpus clade</taxon>
        <taxon>Stylosanthes</taxon>
    </lineage>
</organism>
<proteinExistence type="predicted"/>
<evidence type="ECO:0000313" key="3">
    <source>
        <dbReference type="Proteomes" id="UP001341840"/>
    </source>
</evidence>
<evidence type="ECO:0000313" key="2">
    <source>
        <dbReference type="EMBL" id="MED6109768.1"/>
    </source>
</evidence>
<protein>
    <submittedName>
        <fullName evidence="2">Uncharacterized protein</fullName>
    </submittedName>
</protein>
<comment type="caution">
    <text evidence="2">The sequence shown here is derived from an EMBL/GenBank/DDBJ whole genome shotgun (WGS) entry which is preliminary data.</text>
</comment>
<accession>A0ABU6QE08</accession>
<dbReference type="EMBL" id="JASCZI010000180">
    <property type="protein sequence ID" value="MED6109768.1"/>
    <property type="molecule type" value="Genomic_DNA"/>
</dbReference>
<keyword evidence="3" id="KW-1185">Reference proteome</keyword>
<feature type="compositionally biased region" description="Low complexity" evidence="1">
    <location>
        <begin position="66"/>
        <end position="77"/>
    </location>
</feature>
<feature type="region of interest" description="Disordered" evidence="1">
    <location>
        <begin position="25"/>
        <end position="151"/>
    </location>
</feature>
<name>A0ABU6QE08_9FABA</name>
<dbReference type="Proteomes" id="UP001341840">
    <property type="component" value="Unassembled WGS sequence"/>
</dbReference>
<gene>
    <name evidence="2" type="ORF">PIB30_036602</name>
</gene>
<feature type="compositionally biased region" description="Basic and acidic residues" evidence="1">
    <location>
        <begin position="127"/>
        <end position="138"/>
    </location>
</feature>
<reference evidence="2 3" key="1">
    <citation type="journal article" date="2023" name="Plants (Basel)">
        <title>Bridging the Gap: Combining Genomics and Transcriptomics Approaches to Understand Stylosanthes scabra, an Orphan Legume from the Brazilian Caatinga.</title>
        <authorList>
            <person name="Ferreira-Neto J.R.C."/>
            <person name="da Silva M.D."/>
            <person name="Binneck E."/>
            <person name="de Melo N.F."/>
            <person name="da Silva R.H."/>
            <person name="de Melo A.L.T.M."/>
            <person name="Pandolfi V."/>
            <person name="Bustamante F.O."/>
            <person name="Brasileiro-Vidal A.C."/>
            <person name="Benko-Iseppon A.M."/>
        </authorList>
    </citation>
    <scope>NUCLEOTIDE SEQUENCE [LARGE SCALE GENOMIC DNA]</scope>
    <source>
        <tissue evidence="2">Leaves</tissue>
    </source>
</reference>
<evidence type="ECO:0000256" key="1">
    <source>
        <dbReference type="SAM" id="MobiDB-lite"/>
    </source>
</evidence>
<sequence length="151" mass="16472">MGCLGDVKLFAHEKPYLRFISSSRRMREVRRGRPRTVRPFAPDHFVPAVPPPRPTPPGPLPPPTSSPSSADPTPIIDISDDDPSESSHGRSTEASESRKISESLPQGQSFASEQSMGGSTSASSSRRTFDDPMDRCDSFDSADYADDLLDH</sequence>
<feature type="compositionally biased region" description="Low complexity" evidence="1">
    <location>
        <begin position="112"/>
        <end position="125"/>
    </location>
</feature>
<feature type="compositionally biased region" description="Basic and acidic residues" evidence="1">
    <location>
        <begin position="85"/>
        <end position="101"/>
    </location>
</feature>
<feature type="compositionally biased region" description="Pro residues" evidence="1">
    <location>
        <begin position="48"/>
        <end position="65"/>
    </location>
</feature>